<keyword evidence="2" id="KW-1185">Reference proteome</keyword>
<evidence type="ECO:0000313" key="1">
    <source>
        <dbReference type="EMBL" id="KAK6296243.1"/>
    </source>
</evidence>
<dbReference type="Proteomes" id="UP001356427">
    <property type="component" value="Unassembled WGS sequence"/>
</dbReference>
<comment type="caution">
    <text evidence="1">The sequence shown here is derived from an EMBL/GenBank/DDBJ whole genome shotgun (WGS) entry which is preliminary data.</text>
</comment>
<reference evidence="1 2" key="1">
    <citation type="submission" date="2021-04" db="EMBL/GenBank/DDBJ databases">
        <authorList>
            <person name="De Guttry C."/>
            <person name="Zahm M."/>
            <person name="Klopp C."/>
            <person name="Cabau C."/>
            <person name="Louis A."/>
            <person name="Berthelot C."/>
            <person name="Parey E."/>
            <person name="Roest Crollius H."/>
            <person name="Montfort J."/>
            <person name="Robinson-Rechavi M."/>
            <person name="Bucao C."/>
            <person name="Bouchez O."/>
            <person name="Gislard M."/>
            <person name="Lluch J."/>
            <person name="Milhes M."/>
            <person name="Lampietro C."/>
            <person name="Lopez Roques C."/>
            <person name="Donnadieu C."/>
            <person name="Braasch I."/>
            <person name="Desvignes T."/>
            <person name="Postlethwait J."/>
            <person name="Bobe J."/>
            <person name="Wedekind C."/>
            <person name="Guiguen Y."/>
        </authorList>
    </citation>
    <scope>NUCLEOTIDE SEQUENCE [LARGE SCALE GENOMIC DNA]</scope>
    <source>
        <strain evidence="1">Cs_M1</strain>
        <tissue evidence="1">Blood</tissue>
    </source>
</reference>
<sequence>MAERAGRRDCVCHNHGACLRSCCWPPYLCGSTVPAQPSQNCSLLWHPNEASVCVVTAASQGSARQRSAVCHIQLNAHGVPWNTGQTETRVAVSRMVALVFVHFQETPIVRANHSASCCSSP</sequence>
<accession>A0AAN8KQR3</accession>
<proteinExistence type="predicted"/>
<protein>
    <submittedName>
        <fullName evidence="1">Uncharacterized protein</fullName>
    </submittedName>
</protein>
<dbReference type="EMBL" id="JAGTTL010000033">
    <property type="protein sequence ID" value="KAK6296243.1"/>
    <property type="molecule type" value="Genomic_DNA"/>
</dbReference>
<dbReference type="AlphaFoldDB" id="A0AAN8KQR3"/>
<name>A0AAN8KQR3_9TELE</name>
<evidence type="ECO:0000313" key="2">
    <source>
        <dbReference type="Proteomes" id="UP001356427"/>
    </source>
</evidence>
<gene>
    <name evidence="1" type="ORF">J4Q44_G00339560</name>
</gene>
<organism evidence="1 2">
    <name type="scientific">Coregonus suidteri</name>
    <dbReference type="NCBI Taxonomy" id="861788"/>
    <lineage>
        <taxon>Eukaryota</taxon>
        <taxon>Metazoa</taxon>
        <taxon>Chordata</taxon>
        <taxon>Craniata</taxon>
        <taxon>Vertebrata</taxon>
        <taxon>Euteleostomi</taxon>
        <taxon>Actinopterygii</taxon>
        <taxon>Neopterygii</taxon>
        <taxon>Teleostei</taxon>
        <taxon>Protacanthopterygii</taxon>
        <taxon>Salmoniformes</taxon>
        <taxon>Salmonidae</taxon>
        <taxon>Coregoninae</taxon>
        <taxon>Coregonus</taxon>
    </lineage>
</organism>